<dbReference type="RefSeq" id="WP_330958782.1">
    <property type="nucleotide sequence ID" value="NZ_JAZGJQ010000011.1"/>
</dbReference>
<organism evidence="3 4">
    <name type="scientific">Olsenella absiana</name>
    <dbReference type="NCBI Taxonomy" id="3115222"/>
    <lineage>
        <taxon>Bacteria</taxon>
        <taxon>Bacillati</taxon>
        <taxon>Actinomycetota</taxon>
        <taxon>Coriobacteriia</taxon>
        <taxon>Coriobacteriales</taxon>
        <taxon>Atopobiaceae</taxon>
        <taxon>Olsenella</taxon>
    </lineage>
</organism>
<evidence type="ECO:0000313" key="3">
    <source>
        <dbReference type="EMBL" id="MEE6148017.1"/>
    </source>
</evidence>
<evidence type="ECO:0000313" key="4">
    <source>
        <dbReference type="Proteomes" id="UP001332931"/>
    </source>
</evidence>
<dbReference type="EMBL" id="JAZGJQ010000011">
    <property type="protein sequence ID" value="MEE6148017.1"/>
    <property type="molecule type" value="Genomic_DNA"/>
</dbReference>
<reference evidence="3 4" key="1">
    <citation type="submission" date="2024-01" db="EMBL/GenBank/DDBJ databases">
        <title>Description of Olsenella sp. nov., isolated from pig feces.</title>
        <authorList>
            <person name="Chang Y.-H."/>
        </authorList>
    </citation>
    <scope>NUCLEOTIDE SEQUENCE [LARGE SCALE GENOMIC DNA]</scope>
    <source>
        <strain evidence="3 4">YH-ols2223</strain>
    </source>
</reference>
<dbReference type="InterPro" id="IPR042002">
    <property type="entry name" value="Sortase_C"/>
</dbReference>
<dbReference type="NCBIfam" id="TIGR01076">
    <property type="entry name" value="sortase_fam"/>
    <property type="match status" value="1"/>
</dbReference>
<dbReference type="CDD" id="cd05827">
    <property type="entry name" value="Sortase_C"/>
    <property type="match status" value="1"/>
</dbReference>
<keyword evidence="2" id="KW-0812">Transmembrane</keyword>
<keyword evidence="4" id="KW-1185">Reference proteome</keyword>
<evidence type="ECO:0000256" key="2">
    <source>
        <dbReference type="SAM" id="Phobius"/>
    </source>
</evidence>
<evidence type="ECO:0000256" key="1">
    <source>
        <dbReference type="ARBA" id="ARBA00022801"/>
    </source>
</evidence>
<dbReference type="InterPro" id="IPR023365">
    <property type="entry name" value="Sortase_dom-sf"/>
</dbReference>
<keyword evidence="2" id="KW-0472">Membrane</keyword>
<name>A0ABU7RBN6_9ACTN</name>
<dbReference type="InterPro" id="IPR005754">
    <property type="entry name" value="Sortase"/>
</dbReference>
<dbReference type="SUPFAM" id="SSF63817">
    <property type="entry name" value="Sortase"/>
    <property type="match status" value="1"/>
</dbReference>
<sequence>MRRVRPSSVVMVAMLLVGVGLLLYPTVSNLYNQVGASYAVKGYEDHTQEMTQEERDRLLGEAEEYNAGLLERAQAFRTGEPHDPTYASLLDTQGDGMIGFLTIDKIGVQLPVYHGTSDEVLAKSIGHLEGSSLPVGGPSTHAVLSGHRGLPSATLFTDLDRMEEGDKFVLTVVGRKMTYQVDSIKVVEPDQVEALAIVPGEDRVTLLTCTPYAVNTQRLLVSGIRVPNGPEPVDKLEGPSVRPLAVAFALAAVAVVATLLALLLRRRRRRAPGPRGRHLRT</sequence>
<keyword evidence="2" id="KW-1133">Transmembrane helix</keyword>
<dbReference type="Proteomes" id="UP001332931">
    <property type="component" value="Unassembled WGS sequence"/>
</dbReference>
<dbReference type="Pfam" id="PF04203">
    <property type="entry name" value="Sortase"/>
    <property type="match status" value="1"/>
</dbReference>
<dbReference type="Gene3D" id="2.40.260.10">
    <property type="entry name" value="Sortase"/>
    <property type="match status" value="1"/>
</dbReference>
<dbReference type="NCBIfam" id="NF033745">
    <property type="entry name" value="class_C_sortase"/>
    <property type="match status" value="1"/>
</dbReference>
<proteinExistence type="predicted"/>
<gene>
    <name evidence="3" type="ORF">VXJ25_08495</name>
</gene>
<comment type="caution">
    <text evidence="3">The sequence shown here is derived from an EMBL/GenBank/DDBJ whole genome shotgun (WGS) entry which is preliminary data.</text>
</comment>
<protein>
    <submittedName>
        <fullName evidence="3">Class C sortase</fullName>
    </submittedName>
</protein>
<keyword evidence="1" id="KW-0378">Hydrolase</keyword>
<feature type="transmembrane region" description="Helical" evidence="2">
    <location>
        <begin position="244"/>
        <end position="264"/>
    </location>
</feature>
<accession>A0ABU7RBN6</accession>